<name>Q1IYY6_DEIGD</name>
<keyword evidence="2 4" id="KW-0503">Monooxygenase</keyword>
<dbReference type="InterPro" id="IPR011251">
    <property type="entry name" value="Luciferase-like_dom"/>
</dbReference>
<dbReference type="GO" id="GO:0004497">
    <property type="term" value="F:monooxygenase activity"/>
    <property type="evidence" value="ECO:0007669"/>
    <property type="project" value="UniProtKB-KW"/>
</dbReference>
<dbReference type="GO" id="GO:0016705">
    <property type="term" value="F:oxidoreductase activity, acting on paired donors, with incorporation or reduction of molecular oxygen"/>
    <property type="evidence" value="ECO:0007669"/>
    <property type="project" value="InterPro"/>
</dbReference>
<feature type="domain" description="Luciferase-like" evidence="3">
    <location>
        <begin position="10"/>
        <end position="309"/>
    </location>
</feature>
<dbReference type="InterPro" id="IPR022290">
    <property type="entry name" value="LLM_Atu2307-like"/>
</dbReference>
<dbReference type="NCBIfam" id="TIGR03858">
    <property type="entry name" value="LLM_2I7G"/>
    <property type="match status" value="1"/>
</dbReference>
<dbReference type="SUPFAM" id="SSF51679">
    <property type="entry name" value="Bacterial luciferase-like"/>
    <property type="match status" value="1"/>
</dbReference>
<proteinExistence type="predicted"/>
<dbReference type="GO" id="GO:0005829">
    <property type="term" value="C:cytosol"/>
    <property type="evidence" value="ECO:0007669"/>
    <property type="project" value="TreeGrafter"/>
</dbReference>
<organism evidence="4 5">
    <name type="scientific">Deinococcus geothermalis (strain DSM 11300 / CIP 105573 / AG-3a)</name>
    <dbReference type="NCBI Taxonomy" id="319795"/>
    <lineage>
        <taxon>Bacteria</taxon>
        <taxon>Thermotogati</taxon>
        <taxon>Deinococcota</taxon>
        <taxon>Deinococci</taxon>
        <taxon>Deinococcales</taxon>
        <taxon>Deinococcaceae</taxon>
        <taxon>Deinococcus</taxon>
    </lineage>
</organism>
<gene>
    <name evidence="4" type="ordered locus">Dgeo_1252</name>
</gene>
<dbReference type="AlphaFoldDB" id="Q1IYY6"/>
<dbReference type="STRING" id="319795.Dgeo_1252"/>
<evidence type="ECO:0000259" key="3">
    <source>
        <dbReference type="Pfam" id="PF00296"/>
    </source>
</evidence>
<protein>
    <submittedName>
        <fullName evidence="4">Flavin dependent monooxygenase</fullName>
    </submittedName>
</protein>
<accession>Q1IYY6</accession>
<dbReference type="Pfam" id="PF00296">
    <property type="entry name" value="Bac_luciferase"/>
    <property type="match status" value="1"/>
</dbReference>
<dbReference type="EMBL" id="CP000359">
    <property type="protein sequence ID" value="ABF45548.1"/>
    <property type="molecule type" value="Genomic_DNA"/>
</dbReference>
<dbReference type="Proteomes" id="UP000002431">
    <property type="component" value="Chromosome"/>
</dbReference>
<keyword evidence="5" id="KW-1185">Reference proteome</keyword>
<evidence type="ECO:0000313" key="5">
    <source>
        <dbReference type="Proteomes" id="UP000002431"/>
    </source>
</evidence>
<dbReference type="RefSeq" id="WP_011530385.1">
    <property type="nucleotide sequence ID" value="NC_008025.1"/>
</dbReference>
<evidence type="ECO:0000256" key="2">
    <source>
        <dbReference type="ARBA" id="ARBA00023033"/>
    </source>
</evidence>
<dbReference type="eggNOG" id="COG2141">
    <property type="taxonomic scope" value="Bacteria"/>
</dbReference>
<evidence type="ECO:0000256" key="1">
    <source>
        <dbReference type="ARBA" id="ARBA00023002"/>
    </source>
</evidence>
<dbReference type="InterPro" id="IPR050766">
    <property type="entry name" value="Bact_Lucif_Oxidored"/>
</dbReference>
<dbReference type="PANTHER" id="PTHR30137:SF8">
    <property type="entry name" value="BLR5498 PROTEIN"/>
    <property type="match status" value="1"/>
</dbReference>
<keyword evidence="1" id="KW-0560">Oxidoreductase</keyword>
<evidence type="ECO:0000313" key="4">
    <source>
        <dbReference type="EMBL" id="ABF45548.1"/>
    </source>
</evidence>
<dbReference type="KEGG" id="dge:Dgeo_1252"/>
<sequence length="367" mass="39972">MTSPQPFELGIYTFAERTPDPITGLTVSPEQRIKDLLEEIELADQVGLDVFGVGEHHRPDYLVSAPAIVLAAAATRTRRIRLTSAVTVLGTEDPVRVYQQFATLDLISGGRAEIMAGRGSFAESFPLFLGGPPLDYDALFAEKLDLLLKVREHEHVVWQGRTRPALRGEGVYPRHLQQELPIWLAVGGTPSSARRAGTLGLPMALAIIGGMPERFVPLVKLFREAARAAGHPQLPLGINSHGFLASTSQQAADLAFPVHAAVMNQLGRERGWPPMTRAHFEGDRSLRGALFVGDPEQVIEKILFQHELFGHQRFLLQMSVGTLPHAQMMKSIELYGTEVAPAVRAEIARRNARLAAPQGAQSASGSA</sequence>
<dbReference type="Gene3D" id="3.20.20.30">
    <property type="entry name" value="Luciferase-like domain"/>
    <property type="match status" value="1"/>
</dbReference>
<dbReference type="HOGENOM" id="CLU_027853_8_0_0"/>
<dbReference type="InterPro" id="IPR036661">
    <property type="entry name" value="Luciferase-like_sf"/>
</dbReference>
<dbReference type="PANTHER" id="PTHR30137">
    <property type="entry name" value="LUCIFERASE-LIKE MONOOXYGENASE"/>
    <property type="match status" value="1"/>
</dbReference>
<reference evidence="4" key="1">
    <citation type="submission" date="2006-04" db="EMBL/GenBank/DDBJ databases">
        <title>Complete sequence of chromosome of Deinococcus geothermalis DSM 11300.</title>
        <authorList>
            <consortium name="US DOE Joint Genome Institute"/>
            <person name="Copeland A."/>
            <person name="Lucas S."/>
            <person name="Lapidus A."/>
            <person name="Barry K."/>
            <person name="Detter J.C."/>
            <person name="Glavina del Rio T."/>
            <person name="Hammon N."/>
            <person name="Israni S."/>
            <person name="Dalin E."/>
            <person name="Tice H."/>
            <person name="Pitluck S."/>
            <person name="Brettin T."/>
            <person name="Bruce D."/>
            <person name="Han C."/>
            <person name="Tapia R."/>
            <person name="Saunders E."/>
            <person name="Gilna P."/>
            <person name="Schmutz J."/>
            <person name="Larimer F."/>
            <person name="Land M."/>
            <person name="Hauser L."/>
            <person name="Kyrpides N."/>
            <person name="Kim E."/>
            <person name="Daly M.J."/>
            <person name="Fredrickson J.K."/>
            <person name="Makarova K.S."/>
            <person name="Gaidamakova E.K."/>
            <person name="Zhai M."/>
            <person name="Richardson P."/>
        </authorList>
    </citation>
    <scope>NUCLEOTIDE SEQUENCE</scope>
    <source>
        <strain evidence="4">DSM 11300</strain>
    </source>
</reference>